<name>A0A0E9RS02_ANGAN</name>
<protein>
    <submittedName>
        <fullName evidence="1">Uncharacterized protein</fullName>
    </submittedName>
</protein>
<reference evidence="1" key="2">
    <citation type="journal article" date="2015" name="Fish Shellfish Immunol.">
        <title>Early steps in the European eel (Anguilla anguilla)-Vibrio vulnificus interaction in the gills: Role of the RtxA13 toxin.</title>
        <authorList>
            <person name="Callol A."/>
            <person name="Pajuelo D."/>
            <person name="Ebbesson L."/>
            <person name="Teles M."/>
            <person name="MacKenzie S."/>
            <person name="Amaro C."/>
        </authorList>
    </citation>
    <scope>NUCLEOTIDE SEQUENCE</scope>
</reference>
<reference evidence="1" key="1">
    <citation type="submission" date="2014-11" db="EMBL/GenBank/DDBJ databases">
        <authorList>
            <person name="Amaro Gonzalez C."/>
        </authorList>
    </citation>
    <scope>NUCLEOTIDE SEQUENCE</scope>
</reference>
<organism evidence="1">
    <name type="scientific">Anguilla anguilla</name>
    <name type="common">European freshwater eel</name>
    <name type="synonym">Muraena anguilla</name>
    <dbReference type="NCBI Taxonomy" id="7936"/>
    <lineage>
        <taxon>Eukaryota</taxon>
        <taxon>Metazoa</taxon>
        <taxon>Chordata</taxon>
        <taxon>Craniata</taxon>
        <taxon>Vertebrata</taxon>
        <taxon>Euteleostomi</taxon>
        <taxon>Actinopterygii</taxon>
        <taxon>Neopterygii</taxon>
        <taxon>Teleostei</taxon>
        <taxon>Anguilliformes</taxon>
        <taxon>Anguillidae</taxon>
        <taxon>Anguilla</taxon>
    </lineage>
</organism>
<dbReference type="AlphaFoldDB" id="A0A0E9RS02"/>
<evidence type="ECO:0000313" key="1">
    <source>
        <dbReference type="EMBL" id="JAH31956.1"/>
    </source>
</evidence>
<sequence length="63" mass="7493">MHSCPVLWTAVHHIYIVSIPCPFQIYLSYCQCKTATYFLRLTLSRVIVFRLPMGIYMACRSYW</sequence>
<dbReference type="EMBL" id="GBXM01076621">
    <property type="protein sequence ID" value="JAH31956.1"/>
    <property type="molecule type" value="Transcribed_RNA"/>
</dbReference>
<proteinExistence type="predicted"/>
<accession>A0A0E9RS02</accession>